<dbReference type="SUPFAM" id="SSF89942">
    <property type="entry name" value="eEF1-gamma domain"/>
    <property type="match status" value="1"/>
</dbReference>
<evidence type="ECO:0000256" key="1">
    <source>
        <dbReference type="ARBA" id="ARBA00022218"/>
    </source>
</evidence>
<evidence type="ECO:0000256" key="3">
    <source>
        <dbReference type="ARBA" id="ARBA00022917"/>
    </source>
</evidence>
<dbReference type="SUPFAM" id="SSF47616">
    <property type="entry name" value="GST C-terminal domain-like"/>
    <property type="match status" value="1"/>
</dbReference>
<dbReference type="InterPro" id="IPR036249">
    <property type="entry name" value="Thioredoxin-like_sf"/>
</dbReference>
<dbReference type="FunFam" id="1.20.1050.10:FF:000006">
    <property type="entry name" value="Elongation factor 1 gamma"/>
    <property type="match status" value="1"/>
</dbReference>
<dbReference type="GO" id="GO:0005634">
    <property type="term" value="C:nucleus"/>
    <property type="evidence" value="ECO:0007669"/>
    <property type="project" value="TreeGrafter"/>
</dbReference>
<dbReference type="PANTHER" id="PTHR43986">
    <property type="entry name" value="ELONGATION FACTOR 1-GAMMA"/>
    <property type="match status" value="1"/>
</dbReference>
<dbReference type="PANTHER" id="PTHR43986:SF1">
    <property type="entry name" value="ELONGATION FACTOR 1-GAMMA"/>
    <property type="match status" value="1"/>
</dbReference>
<dbReference type="CDD" id="cd03044">
    <property type="entry name" value="GST_N_EF1Bgamma"/>
    <property type="match status" value="1"/>
</dbReference>
<dbReference type="CDD" id="cd03181">
    <property type="entry name" value="GST_C_EF1Bgamma_like"/>
    <property type="match status" value="1"/>
</dbReference>
<dbReference type="FunFam" id="3.30.70.1010:FF:000001">
    <property type="entry name" value="Elongation factor 1-gamma 1"/>
    <property type="match status" value="1"/>
</dbReference>
<evidence type="ECO:0000256" key="5">
    <source>
        <dbReference type="SAM" id="MobiDB-lite"/>
    </source>
</evidence>
<keyword evidence="2 4" id="KW-0251">Elongation factor</keyword>
<dbReference type="PROSITE" id="PS50040">
    <property type="entry name" value="EF1G_C"/>
    <property type="match status" value="1"/>
</dbReference>
<feature type="domain" description="EF-1-gamma C-terminal" evidence="6">
    <location>
        <begin position="265"/>
        <end position="424"/>
    </location>
</feature>
<gene>
    <name evidence="9" type="ORF">MCOR_35887</name>
</gene>
<dbReference type="EMBL" id="CACVKT020006484">
    <property type="protein sequence ID" value="CAC5401846.1"/>
    <property type="molecule type" value="Genomic_DNA"/>
</dbReference>
<dbReference type="InterPro" id="IPR050802">
    <property type="entry name" value="EF-GSTs"/>
</dbReference>
<dbReference type="OrthoDB" id="249703at2759"/>
<feature type="domain" description="GST C-terminal" evidence="8">
    <location>
        <begin position="85"/>
        <end position="213"/>
    </location>
</feature>
<name>A0A6J8D1U9_MYTCO</name>
<reference evidence="9 10" key="1">
    <citation type="submission" date="2020-06" db="EMBL/GenBank/DDBJ databases">
        <authorList>
            <person name="Li R."/>
            <person name="Bekaert M."/>
        </authorList>
    </citation>
    <scope>NUCLEOTIDE SEQUENCE [LARGE SCALE GENOMIC DNA]</scope>
    <source>
        <strain evidence="10">wild</strain>
    </source>
</reference>
<dbReference type="Gene3D" id="3.30.70.1010">
    <property type="entry name" value="Translation elongation factor EF1B, gamma chain, conserved domain"/>
    <property type="match status" value="1"/>
</dbReference>
<dbReference type="SMART" id="SM01183">
    <property type="entry name" value="EF1G"/>
    <property type="match status" value="1"/>
</dbReference>
<dbReference type="InterPro" id="IPR036282">
    <property type="entry name" value="Glutathione-S-Trfase_C_sf"/>
</dbReference>
<dbReference type="InterPro" id="IPR036433">
    <property type="entry name" value="EF1B_G_C_sf"/>
</dbReference>
<dbReference type="GO" id="GO:0005737">
    <property type="term" value="C:cytoplasm"/>
    <property type="evidence" value="ECO:0007669"/>
    <property type="project" value="TreeGrafter"/>
</dbReference>
<dbReference type="Gene3D" id="1.20.1050.10">
    <property type="match status" value="1"/>
</dbReference>
<protein>
    <recommendedName>
        <fullName evidence="1">Elongation factor 1-gamma</fullName>
    </recommendedName>
</protein>
<keyword evidence="10" id="KW-1185">Reference proteome</keyword>
<dbReference type="Proteomes" id="UP000507470">
    <property type="component" value="Unassembled WGS sequence"/>
</dbReference>
<feature type="compositionally biased region" description="Basic and acidic residues" evidence="5">
    <location>
        <begin position="223"/>
        <end position="251"/>
    </location>
</feature>
<dbReference type="InterPro" id="IPR004046">
    <property type="entry name" value="GST_C"/>
</dbReference>
<evidence type="ECO:0000259" key="8">
    <source>
        <dbReference type="PROSITE" id="PS50405"/>
    </source>
</evidence>
<keyword evidence="3 4" id="KW-0648">Protein biosynthesis</keyword>
<proteinExistence type="predicted"/>
<organism evidence="9 10">
    <name type="scientific">Mytilus coruscus</name>
    <name type="common">Sea mussel</name>
    <dbReference type="NCBI Taxonomy" id="42192"/>
    <lineage>
        <taxon>Eukaryota</taxon>
        <taxon>Metazoa</taxon>
        <taxon>Spiralia</taxon>
        <taxon>Lophotrochozoa</taxon>
        <taxon>Mollusca</taxon>
        <taxon>Bivalvia</taxon>
        <taxon>Autobranchia</taxon>
        <taxon>Pteriomorphia</taxon>
        <taxon>Mytilida</taxon>
        <taxon>Mytiloidea</taxon>
        <taxon>Mytilidae</taxon>
        <taxon>Mytilinae</taxon>
        <taxon>Mytilus</taxon>
    </lineage>
</organism>
<evidence type="ECO:0000256" key="4">
    <source>
        <dbReference type="PROSITE-ProRule" id="PRU00519"/>
    </source>
</evidence>
<dbReference type="Pfam" id="PF00043">
    <property type="entry name" value="GST_C"/>
    <property type="match status" value="1"/>
</dbReference>
<dbReference type="SFLD" id="SFLDS00019">
    <property type="entry name" value="Glutathione_Transferase_(cytos"/>
    <property type="match status" value="1"/>
</dbReference>
<dbReference type="FunFam" id="3.40.30.10:FF:000233">
    <property type="entry name" value="Elongation factor 1-gamma"/>
    <property type="match status" value="1"/>
</dbReference>
<evidence type="ECO:0000313" key="10">
    <source>
        <dbReference type="Proteomes" id="UP000507470"/>
    </source>
</evidence>
<dbReference type="Pfam" id="PF00647">
    <property type="entry name" value="EF1G"/>
    <property type="match status" value="1"/>
</dbReference>
<feature type="compositionally biased region" description="Basic and acidic residues" evidence="5">
    <location>
        <begin position="259"/>
        <end position="268"/>
    </location>
</feature>
<dbReference type="PROSITE" id="PS50404">
    <property type="entry name" value="GST_NTER"/>
    <property type="match status" value="1"/>
</dbReference>
<accession>A0A6J8D1U9</accession>
<dbReference type="Gene3D" id="3.40.30.10">
    <property type="entry name" value="Glutaredoxin"/>
    <property type="match status" value="1"/>
</dbReference>
<dbReference type="GO" id="GO:0003746">
    <property type="term" value="F:translation elongation factor activity"/>
    <property type="evidence" value="ECO:0007669"/>
    <property type="project" value="UniProtKB-UniRule"/>
</dbReference>
<dbReference type="PROSITE" id="PS50405">
    <property type="entry name" value="GST_CTER"/>
    <property type="match status" value="1"/>
</dbReference>
<dbReference type="Pfam" id="PF02798">
    <property type="entry name" value="GST_N"/>
    <property type="match status" value="1"/>
</dbReference>
<sequence>MATGTLYTFPDNFRAFKAQIAAEYSLTTIKLASGFKFGETNQTADFLSKFPLGKVPAFVTAGGDCIFESNAIAHYLGNTQLRGKNDKDASFILQWINFGDNEILPASCTWVYPCLGIIQYNKQETERAKGQVKKALTVLNDYLLTRTYLVGERITQADISVACNLLSLYKYVLDPKFRESFTNVNRWFTTLVNQPQFKKVIGDFKFCEKMAEFDAKKYQELHGKADGGKKEKKPAEKPKQQPKKEKPKKKEEDDDEDNDAPKENDKDPFAPFPRGNFNMDEFKREYSNKDTLTVALPYFWKNFEKDNYSLWYCEYKYNSELSKVFMTCNLIGGFFQRVEKLRKNAFGSMCIFGEDNNNSISGVWFWRGPELAFELSPDWQTDYESYEWKKLDPTTAETKKLVQEYWNWEGEFDGKKFNQGKIFK</sequence>
<dbReference type="InterPro" id="IPR001662">
    <property type="entry name" value="EF1B_G_C"/>
</dbReference>
<evidence type="ECO:0000256" key="2">
    <source>
        <dbReference type="ARBA" id="ARBA00022768"/>
    </source>
</evidence>
<evidence type="ECO:0000313" key="9">
    <source>
        <dbReference type="EMBL" id="CAC5401846.1"/>
    </source>
</evidence>
<dbReference type="InterPro" id="IPR040079">
    <property type="entry name" value="Glutathione_S-Trfase"/>
</dbReference>
<dbReference type="SUPFAM" id="SSF52833">
    <property type="entry name" value="Thioredoxin-like"/>
    <property type="match status" value="1"/>
</dbReference>
<feature type="domain" description="GST N-terminal" evidence="7">
    <location>
        <begin position="2"/>
        <end position="84"/>
    </location>
</feature>
<dbReference type="InterPro" id="IPR010987">
    <property type="entry name" value="Glutathione-S-Trfase_C-like"/>
</dbReference>
<dbReference type="InterPro" id="IPR004045">
    <property type="entry name" value="Glutathione_S-Trfase_N"/>
</dbReference>
<feature type="region of interest" description="Disordered" evidence="5">
    <location>
        <begin position="223"/>
        <end position="275"/>
    </location>
</feature>
<evidence type="ECO:0000259" key="6">
    <source>
        <dbReference type="PROSITE" id="PS50040"/>
    </source>
</evidence>
<evidence type="ECO:0000259" key="7">
    <source>
        <dbReference type="PROSITE" id="PS50404"/>
    </source>
</evidence>
<dbReference type="AlphaFoldDB" id="A0A6J8D1U9"/>